<gene>
    <name evidence="1" type="ORF">ACFFGG_05345</name>
</gene>
<protein>
    <submittedName>
        <fullName evidence="1">Uncharacterized protein</fullName>
    </submittedName>
</protein>
<dbReference type="Proteomes" id="UP001589834">
    <property type="component" value="Unassembled WGS sequence"/>
</dbReference>
<name>A0ABV6PQ47_9BURK</name>
<keyword evidence="2" id="KW-1185">Reference proteome</keyword>
<organism evidence="1 2">
    <name type="scientific">Ottowia pentelensis</name>
    <dbReference type="NCBI Taxonomy" id="511108"/>
    <lineage>
        <taxon>Bacteria</taxon>
        <taxon>Pseudomonadati</taxon>
        <taxon>Pseudomonadota</taxon>
        <taxon>Betaproteobacteria</taxon>
        <taxon>Burkholderiales</taxon>
        <taxon>Comamonadaceae</taxon>
        <taxon>Ottowia</taxon>
    </lineage>
</organism>
<dbReference type="EMBL" id="JBHLTN010000007">
    <property type="protein sequence ID" value="MFC0591978.1"/>
    <property type="molecule type" value="Genomic_DNA"/>
</dbReference>
<sequence length="130" mass="14534">MPPLHKIYGLQMGARQALQQLNAFNESTLKVALESGLIDQTAYDLMKEQPYVPFYRLMEDDGGMQGPRFSSGLTNQQAWKKLKGGTQQINADLLQNTLLNWTHLYAAAARSQSDSTTNSTSTSHNYNYTS</sequence>
<evidence type="ECO:0000313" key="2">
    <source>
        <dbReference type="Proteomes" id="UP001589834"/>
    </source>
</evidence>
<proteinExistence type="predicted"/>
<dbReference type="RefSeq" id="WP_377480656.1">
    <property type="nucleotide sequence ID" value="NZ_JBHLTN010000007.1"/>
</dbReference>
<comment type="caution">
    <text evidence="1">The sequence shown here is derived from an EMBL/GenBank/DDBJ whole genome shotgun (WGS) entry which is preliminary data.</text>
</comment>
<evidence type="ECO:0000313" key="1">
    <source>
        <dbReference type="EMBL" id="MFC0591978.1"/>
    </source>
</evidence>
<accession>A0ABV6PQ47</accession>
<reference evidence="1 2" key="1">
    <citation type="submission" date="2024-09" db="EMBL/GenBank/DDBJ databases">
        <authorList>
            <person name="Sun Q."/>
            <person name="Mori K."/>
        </authorList>
    </citation>
    <scope>NUCLEOTIDE SEQUENCE [LARGE SCALE GENOMIC DNA]</scope>
    <source>
        <strain evidence="1 2">NCAIM B.02336</strain>
    </source>
</reference>